<dbReference type="InterPro" id="IPR016181">
    <property type="entry name" value="Acyl_CoA_acyltransferase"/>
</dbReference>
<reference evidence="2 3" key="1">
    <citation type="submission" date="2014-12" db="EMBL/GenBank/DDBJ databases">
        <title>Complete genome sequence of Francisella guanzhouensis strain 08HL01032 isolated from air-conditioning system in China.</title>
        <authorList>
            <person name="Svensson D."/>
            <person name="Ohrman C."/>
            <person name="Backman S."/>
            <person name="Karlsson E."/>
            <person name="Nilsson E."/>
            <person name="Bystrom M."/>
            <person name="Larkeryd A."/>
            <person name="Stenberg P."/>
            <person name="Scholtz H.C."/>
            <person name="Forsman M."/>
            <person name="Sjodin A."/>
        </authorList>
    </citation>
    <scope>NUCLEOTIDE SEQUENCE [LARGE SCALE GENOMIC DNA]</scope>
    <source>
        <strain evidence="2 3">08HL01032</strain>
    </source>
</reference>
<keyword evidence="3" id="KW-1185">Reference proteome</keyword>
<feature type="domain" description="N-acetyltransferase" evidence="1">
    <location>
        <begin position="3"/>
        <end position="149"/>
    </location>
</feature>
<keyword evidence="2" id="KW-0808">Transferase</keyword>
<dbReference type="InterPro" id="IPR000182">
    <property type="entry name" value="GNAT_dom"/>
</dbReference>
<dbReference type="GO" id="GO:0016747">
    <property type="term" value="F:acyltransferase activity, transferring groups other than amino-acyl groups"/>
    <property type="evidence" value="ECO:0007669"/>
    <property type="project" value="InterPro"/>
</dbReference>
<gene>
    <name evidence="2" type="ORF">SD28_02925</name>
</gene>
<dbReference type="STRING" id="594679.SD28_02925"/>
<dbReference type="Gene3D" id="3.40.630.30">
    <property type="match status" value="1"/>
</dbReference>
<proteinExistence type="predicted"/>
<dbReference type="PROSITE" id="PS51186">
    <property type="entry name" value="GNAT"/>
    <property type="match status" value="1"/>
</dbReference>
<name>A0A0A8E508_9GAMM</name>
<accession>A0A0A8E508</accession>
<dbReference type="RefSeq" id="WP_039123938.1">
    <property type="nucleotide sequence ID" value="NZ_CP010427.1"/>
</dbReference>
<dbReference type="HOGENOM" id="CLU_081840_3_2_6"/>
<sequence length="170" mass="19317">MNIKIRHEQLADQELIYKLISNCFESGDEEKLVRLLHTDHQSLISLVAELDNQIIGQIILSKMSQDVVPNINIYGLAPMCVSPNYQNLGIGAKLVEQVIQEAKKCNIDAIFVLGHPNYYPRFGFKPATEYNIQCEYDVPADVFMVLDLSGKLKKLHGKTVYYAKEFKEAL</sequence>
<organism evidence="2 3">
    <name type="scientific">Allofrancisella guangzhouensis</name>
    <dbReference type="NCBI Taxonomy" id="594679"/>
    <lineage>
        <taxon>Bacteria</taxon>
        <taxon>Pseudomonadati</taxon>
        <taxon>Pseudomonadota</taxon>
        <taxon>Gammaproteobacteria</taxon>
        <taxon>Thiotrichales</taxon>
        <taxon>Francisellaceae</taxon>
        <taxon>Allofrancisella</taxon>
    </lineage>
</organism>
<dbReference type="Proteomes" id="UP000031104">
    <property type="component" value="Chromosome"/>
</dbReference>
<dbReference type="KEGG" id="fgu:SD28_02925"/>
<evidence type="ECO:0000259" key="1">
    <source>
        <dbReference type="PROSITE" id="PS51186"/>
    </source>
</evidence>
<dbReference type="CDD" id="cd04301">
    <property type="entry name" value="NAT_SF"/>
    <property type="match status" value="1"/>
</dbReference>
<dbReference type="Pfam" id="PF00583">
    <property type="entry name" value="Acetyltransf_1"/>
    <property type="match status" value="1"/>
</dbReference>
<dbReference type="SUPFAM" id="SSF55729">
    <property type="entry name" value="Acyl-CoA N-acyltransferases (Nat)"/>
    <property type="match status" value="1"/>
</dbReference>
<dbReference type="EMBL" id="CP010427">
    <property type="protein sequence ID" value="AJC48672.1"/>
    <property type="molecule type" value="Genomic_DNA"/>
</dbReference>
<evidence type="ECO:0000313" key="2">
    <source>
        <dbReference type="EMBL" id="AJC48672.1"/>
    </source>
</evidence>
<dbReference type="AlphaFoldDB" id="A0A0A8E508"/>
<evidence type="ECO:0000313" key="3">
    <source>
        <dbReference type="Proteomes" id="UP000031104"/>
    </source>
</evidence>
<dbReference type="OrthoDB" id="9797178at2"/>
<protein>
    <submittedName>
        <fullName evidence="2">Acetyltransferase</fullName>
    </submittedName>
</protein>